<accession>A0ABN2FSZ7</accession>
<dbReference type="Pfam" id="PF03807">
    <property type="entry name" value="F420_oxidored"/>
    <property type="match status" value="1"/>
</dbReference>
<keyword evidence="4" id="KW-1185">Reference proteome</keyword>
<name>A0ABN2FSZ7_9ACTN</name>
<feature type="domain" description="Pyrroline-5-carboxylate reductase catalytic N-terminal" evidence="2">
    <location>
        <begin position="3"/>
        <end position="93"/>
    </location>
</feature>
<comment type="caution">
    <text evidence="3">The sequence shown here is derived from an EMBL/GenBank/DDBJ whole genome shotgun (WGS) entry which is preliminary data.</text>
</comment>
<dbReference type="Proteomes" id="UP001501319">
    <property type="component" value="Unassembled WGS sequence"/>
</dbReference>
<sequence>MNIAIIGTGNVGGALTRRLAALGHQLRIANSRGPETLTDLAAETGARAVALAEVANGADVLIVAVPQRAKLDFPAGVFDALPQSAAVVDTGNYVPGLRDAEIEQLEQGELESRWTEKQFGRHVVKAFNNITAARLLSAGKPAGAPGRIALPVAGDDATVKARVIQLVDQLGFDAIDAGGLDESWRQQPGTPVYTTDLDAAAARIALAEASTEQTVQWRARLTGSRP</sequence>
<dbReference type="InterPro" id="IPR036291">
    <property type="entry name" value="NAD(P)-bd_dom_sf"/>
</dbReference>
<evidence type="ECO:0000256" key="1">
    <source>
        <dbReference type="ARBA" id="ARBA00023002"/>
    </source>
</evidence>
<protein>
    <submittedName>
        <fullName evidence="3">NAD(P)-binding domain-containing protein</fullName>
    </submittedName>
</protein>
<evidence type="ECO:0000313" key="3">
    <source>
        <dbReference type="EMBL" id="GAA1658126.1"/>
    </source>
</evidence>
<dbReference type="RefSeq" id="WP_344115849.1">
    <property type="nucleotide sequence ID" value="NZ_BAAANE010000011.1"/>
</dbReference>
<reference evidence="3 4" key="1">
    <citation type="journal article" date="2019" name="Int. J. Syst. Evol. Microbiol.">
        <title>The Global Catalogue of Microorganisms (GCM) 10K type strain sequencing project: providing services to taxonomists for standard genome sequencing and annotation.</title>
        <authorList>
            <consortium name="The Broad Institute Genomics Platform"/>
            <consortium name="The Broad Institute Genome Sequencing Center for Infectious Disease"/>
            <person name="Wu L."/>
            <person name="Ma J."/>
        </authorList>
    </citation>
    <scope>NUCLEOTIDE SEQUENCE [LARGE SCALE GENOMIC DNA]</scope>
    <source>
        <strain evidence="3 4">JCM 14306</strain>
    </source>
</reference>
<organism evidence="3 4">
    <name type="scientific">Kribbella alba</name>
    <dbReference type="NCBI Taxonomy" id="190197"/>
    <lineage>
        <taxon>Bacteria</taxon>
        <taxon>Bacillati</taxon>
        <taxon>Actinomycetota</taxon>
        <taxon>Actinomycetes</taxon>
        <taxon>Propionibacteriales</taxon>
        <taxon>Kribbellaceae</taxon>
        <taxon>Kribbella</taxon>
    </lineage>
</organism>
<proteinExistence type="predicted"/>
<dbReference type="EMBL" id="BAAANE010000011">
    <property type="protein sequence ID" value="GAA1658126.1"/>
    <property type="molecule type" value="Genomic_DNA"/>
</dbReference>
<evidence type="ECO:0000259" key="2">
    <source>
        <dbReference type="Pfam" id="PF03807"/>
    </source>
</evidence>
<dbReference type="PANTHER" id="PTHR14239">
    <property type="entry name" value="DUDULIN-RELATED"/>
    <property type="match status" value="1"/>
</dbReference>
<dbReference type="SUPFAM" id="SSF51735">
    <property type="entry name" value="NAD(P)-binding Rossmann-fold domains"/>
    <property type="match status" value="1"/>
</dbReference>
<evidence type="ECO:0000313" key="4">
    <source>
        <dbReference type="Proteomes" id="UP001501319"/>
    </source>
</evidence>
<gene>
    <name evidence="3" type="ORF">GCM10009744_59170</name>
</gene>
<keyword evidence="1" id="KW-0560">Oxidoreductase</keyword>
<dbReference type="Gene3D" id="3.40.50.720">
    <property type="entry name" value="NAD(P)-binding Rossmann-like Domain"/>
    <property type="match status" value="1"/>
</dbReference>
<dbReference type="InterPro" id="IPR028939">
    <property type="entry name" value="P5C_Rdtase_cat_N"/>
</dbReference>
<dbReference type="InterPro" id="IPR051267">
    <property type="entry name" value="STEAP_metalloreductase"/>
</dbReference>